<reference evidence="1" key="1">
    <citation type="submission" date="2020-10" db="EMBL/GenBank/DDBJ databases">
        <authorList>
            <person name="Gilroy R."/>
        </authorList>
    </citation>
    <scope>NUCLEOTIDE SEQUENCE</scope>
    <source>
        <strain evidence="1">CHK158-818</strain>
    </source>
</reference>
<gene>
    <name evidence="1" type="ORF">IAB03_07175</name>
</gene>
<accession>A0A9D1SCY5</accession>
<protein>
    <submittedName>
        <fullName evidence="1">Uncharacterized protein</fullName>
    </submittedName>
</protein>
<evidence type="ECO:0000313" key="2">
    <source>
        <dbReference type="Proteomes" id="UP000824112"/>
    </source>
</evidence>
<proteinExistence type="predicted"/>
<evidence type="ECO:0000313" key="1">
    <source>
        <dbReference type="EMBL" id="HIU55566.1"/>
    </source>
</evidence>
<dbReference type="Proteomes" id="UP000824112">
    <property type="component" value="Unassembled WGS sequence"/>
</dbReference>
<organism evidence="1 2">
    <name type="scientific">Candidatus Gallibacteroides avistercoris</name>
    <dbReference type="NCBI Taxonomy" id="2840833"/>
    <lineage>
        <taxon>Bacteria</taxon>
        <taxon>Pseudomonadati</taxon>
        <taxon>Bacteroidota</taxon>
        <taxon>Bacteroidia</taxon>
        <taxon>Bacteroidales</taxon>
        <taxon>Bacteroidaceae</taxon>
        <taxon>Bacteroidaceae incertae sedis</taxon>
        <taxon>Candidatus Gallibacteroides</taxon>
    </lineage>
</organism>
<sequence>MRTLNHFGIPTDIQKEGEAYLSNLKLYVTDVNNSPNKIEFLRFEADSPMPDLIKKQAHIAYVVDDIDAEMAGKPVLWPKTVMSDELTIAFIEEEGIAIELMLCAQ</sequence>
<dbReference type="EMBL" id="DVNA01000159">
    <property type="protein sequence ID" value="HIU55566.1"/>
    <property type="molecule type" value="Genomic_DNA"/>
</dbReference>
<dbReference type="AlphaFoldDB" id="A0A9D1SCY5"/>
<name>A0A9D1SCY5_9BACT</name>
<reference evidence="1" key="2">
    <citation type="journal article" date="2021" name="PeerJ">
        <title>Extensive microbial diversity within the chicken gut microbiome revealed by metagenomics and culture.</title>
        <authorList>
            <person name="Gilroy R."/>
            <person name="Ravi A."/>
            <person name="Getino M."/>
            <person name="Pursley I."/>
            <person name="Horton D.L."/>
            <person name="Alikhan N.F."/>
            <person name="Baker D."/>
            <person name="Gharbi K."/>
            <person name="Hall N."/>
            <person name="Watson M."/>
            <person name="Adriaenssens E.M."/>
            <person name="Foster-Nyarko E."/>
            <person name="Jarju S."/>
            <person name="Secka A."/>
            <person name="Antonio M."/>
            <person name="Oren A."/>
            <person name="Chaudhuri R.R."/>
            <person name="La Ragione R."/>
            <person name="Hildebrand F."/>
            <person name="Pallen M.J."/>
        </authorList>
    </citation>
    <scope>NUCLEOTIDE SEQUENCE</scope>
    <source>
        <strain evidence="1">CHK158-818</strain>
    </source>
</reference>
<comment type="caution">
    <text evidence="1">The sequence shown here is derived from an EMBL/GenBank/DDBJ whole genome shotgun (WGS) entry which is preliminary data.</text>
</comment>